<comment type="similarity">
    <text evidence="8">Belongs to the glycosyltransferase group 1 family.</text>
</comment>
<dbReference type="GO" id="GO:0005886">
    <property type="term" value="C:plasma membrane"/>
    <property type="evidence" value="ECO:0007669"/>
    <property type="project" value="UniProtKB-SubCell"/>
</dbReference>
<dbReference type="Proteomes" id="UP000444174">
    <property type="component" value="Unassembled WGS sequence"/>
</dbReference>
<dbReference type="InterPro" id="IPR038107">
    <property type="entry name" value="Glycos_transf_N_sf"/>
</dbReference>
<proteinExistence type="inferred from homology"/>
<dbReference type="Gene3D" id="3.40.50.2000">
    <property type="entry name" value="Glycogen Phosphorylase B"/>
    <property type="match status" value="1"/>
</dbReference>
<evidence type="ECO:0000313" key="10">
    <source>
        <dbReference type="EMBL" id="MQQ08150.1"/>
    </source>
</evidence>
<evidence type="ECO:0000256" key="1">
    <source>
        <dbReference type="ARBA" id="ARBA00003394"/>
    </source>
</evidence>
<feature type="domain" description="3-deoxy-D-manno-octulosonic-acid transferase N-terminal" evidence="9">
    <location>
        <begin position="16"/>
        <end position="176"/>
    </location>
</feature>
<dbReference type="SUPFAM" id="SSF53756">
    <property type="entry name" value="UDP-Glycosyltransferase/glycogen phosphorylase"/>
    <property type="match status" value="1"/>
</dbReference>
<dbReference type="PANTHER" id="PTHR42755:SF1">
    <property type="entry name" value="3-DEOXY-D-MANNO-OCTULOSONIC ACID TRANSFERASE, MITOCHONDRIAL-RELATED"/>
    <property type="match status" value="1"/>
</dbReference>
<dbReference type="EC" id="2.4.99.12" evidence="3 8"/>
<evidence type="ECO:0000256" key="3">
    <source>
        <dbReference type="ARBA" id="ARBA00012621"/>
    </source>
</evidence>
<evidence type="ECO:0000313" key="11">
    <source>
        <dbReference type="Proteomes" id="UP000444174"/>
    </source>
</evidence>
<sequence>MTLRRISISPPQPPTRPKGKLLWVHATSAHRLAALRDVAARLKSHYPELSIISTWETNVPVSTATVQDEIAVGALAEDTPSEMRLFLDHWAPDLCIWAGGQLRRTLTRYLADADVPTLLADIEMDELPSRASRWWPDQRAKLLNSFSAILLPDQHISDSLQRTGIPEHRITVTGPLAQSTLPPGCGHEDLAQMQEVLAGRPVWLASHVKLEELTSILNAHRKALKLLHRLLLIVSLDNWADLEAARAIIRGSGLTFADWDNGEEPAEPHQALLCDRDDLGLWYRLAPVTLVAGSLERKFAGNSPLDAAALGSAILFGKGITEHATLYRNLQKVGAAVQVRSVGELAEEVLRLSAPDLAAEMALAGWAFVTQGSRTTDRLLEIAQDLLDMPDISDETT</sequence>
<name>A0A843YA28_9RHOB</name>
<gene>
    <name evidence="10" type="ORF">GFB49_06775</name>
</gene>
<organism evidence="10 11">
    <name type="scientific">Tritonibacter litoralis</name>
    <dbReference type="NCBI Taxonomy" id="2662264"/>
    <lineage>
        <taxon>Bacteria</taxon>
        <taxon>Pseudomonadati</taxon>
        <taxon>Pseudomonadota</taxon>
        <taxon>Alphaproteobacteria</taxon>
        <taxon>Rhodobacterales</taxon>
        <taxon>Paracoccaceae</taxon>
        <taxon>Tritonibacter</taxon>
    </lineage>
</organism>
<dbReference type="UniPathway" id="UPA00958"/>
<keyword evidence="8" id="KW-1003">Cell membrane</keyword>
<dbReference type="AlphaFoldDB" id="A0A843YA28"/>
<keyword evidence="8" id="KW-0472">Membrane</keyword>
<reference evidence="10 11" key="1">
    <citation type="submission" date="2019-10" db="EMBL/GenBank/DDBJ databases">
        <title>Epibacterium sp. nov., isolated from seawater.</title>
        <authorList>
            <person name="Zhang X."/>
            <person name="Li N."/>
        </authorList>
    </citation>
    <scope>NUCLEOTIDE SEQUENCE [LARGE SCALE GENOMIC DNA]</scope>
    <source>
        <strain evidence="10 11">SM1979</strain>
    </source>
</reference>
<evidence type="ECO:0000256" key="6">
    <source>
        <dbReference type="ARBA" id="ARBA00031445"/>
    </source>
</evidence>
<keyword evidence="5 8" id="KW-0808">Transferase</keyword>
<keyword evidence="11" id="KW-1185">Reference proteome</keyword>
<evidence type="ECO:0000256" key="8">
    <source>
        <dbReference type="RuleBase" id="RU365103"/>
    </source>
</evidence>
<accession>A0A843YA28</accession>
<dbReference type="InterPro" id="IPR039901">
    <property type="entry name" value="Kdotransferase"/>
</dbReference>
<evidence type="ECO:0000259" key="9">
    <source>
        <dbReference type="Pfam" id="PF04413"/>
    </source>
</evidence>
<dbReference type="InterPro" id="IPR007507">
    <property type="entry name" value="Glycos_transf_N"/>
</dbReference>
<dbReference type="Pfam" id="PF04413">
    <property type="entry name" value="Glycos_transf_N"/>
    <property type="match status" value="1"/>
</dbReference>
<comment type="function">
    <text evidence="1 8">Involved in lipopolysaccharide (LPS) biosynthesis. Catalyzes the transfer of 3-deoxy-D-manno-octulosonate (Kdo) residue(s) from CMP-Kdo to lipid IV(A), the tetraacyldisaccharide-1,4'-bisphosphate precursor of lipid A.</text>
</comment>
<evidence type="ECO:0000256" key="5">
    <source>
        <dbReference type="ARBA" id="ARBA00022679"/>
    </source>
</evidence>
<comment type="subcellular location">
    <subcellularLocation>
        <location evidence="8">Cell membrane</location>
    </subcellularLocation>
</comment>
<evidence type="ECO:0000256" key="7">
    <source>
        <dbReference type="ARBA" id="ARBA00049183"/>
    </source>
</evidence>
<dbReference type="GO" id="GO:0009245">
    <property type="term" value="P:lipid A biosynthetic process"/>
    <property type="evidence" value="ECO:0007669"/>
    <property type="project" value="TreeGrafter"/>
</dbReference>
<dbReference type="RefSeq" id="WP_153215106.1">
    <property type="nucleotide sequence ID" value="NZ_WIBF01000003.1"/>
</dbReference>
<evidence type="ECO:0000256" key="4">
    <source>
        <dbReference type="ARBA" id="ARBA00019077"/>
    </source>
</evidence>
<comment type="catalytic activity">
    <reaction evidence="7 8">
        <text>lipid IVA (E. coli) + CMP-3-deoxy-beta-D-manno-octulosonate = alpha-Kdo-(2-&gt;6)-lipid IVA (E. coli) + CMP + H(+)</text>
        <dbReference type="Rhea" id="RHEA:28066"/>
        <dbReference type="ChEBI" id="CHEBI:15378"/>
        <dbReference type="ChEBI" id="CHEBI:58603"/>
        <dbReference type="ChEBI" id="CHEBI:60364"/>
        <dbReference type="ChEBI" id="CHEBI:60377"/>
        <dbReference type="ChEBI" id="CHEBI:85987"/>
        <dbReference type="EC" id="2.4.99.12"/>
    </reaction>
</comment>
<evidence type="ECO:0000256" key="2">
    <source>
        <dbReference type="ARBA" id="ARBA00004713"/>
    </source>
</evidence>
<dbReference type="EMBL" id="WIBF01000003">
    <property type="protein sequence ID" value="MQQ08150.1"/>
    <property type="molecule type" value="Genomic_DNA"/>
</dbReference>
<dbReference type="Gene3D" id="3.40.50.11720">
    <property type="entry name" value="3-Deoxy-D-manno-octulosonic-acid transferase, N-terminal domain"/>
    <property type="match status" value="1"/>
</dbReference>
<dbReference type="PANTHER" id="PTHR42755">
    <property type="entry name" value="3-DEOXY-MANNO-OCTULOSONATE CYTIDYLYLTRANSFERASE"/>
    <property type="match status" value="1"/>
</dbReference>
<keyword evidence="8" id="KW-0448">Lipopolysaccharide biosynthesis</keyword>
<comment type="caution">
    <text evidence="10">The sequence shown here is derived from an EMBL/GenBank/DDBJ whole genome shotgun (WGS) entry which is preliminary data.</text>
</comment>
<protein>
    <recommendedName>
        <fullName evidence="4 8">3-deoxy-D-manno-octulosonic acid transferase</fullName>
        <shortName evidence="8">Kdo transferase</shortName>
        <ecNumber evidence="3 8">2.4.99.12</ecNumber>
    </recommendedName>
    <alternativeName>
        <fullName evidence="6 8">Lipid IV(A) 3-deoxy-D-manno-octulosonic acid transferase</fullName>
    </alternativeName>
</protein>
<dbReference type="GO" id="GO:0043842">
    <property type="term" value="F:Kdo transferase activity"/>
    <property type="evidence" value="ECO:0007669"/>
    <property type="project" value="UniProtKB-EC"/>
</dbReference>
<dbReference type="GO" id="GO:0009244">
    <property type="term" value="P:lipopolysaccharide core region biosynthetic process"/>
    <property type="evidence" value="ECO:0007669"/>
    <property type="project" value="UniProtKB-UniRule"/>
</dbReference>
<comment type="pathway">
    <text evidence="2 8">Bacterial outer membrane biogenesis; LPS core biosynthesis.</text>
</comment>